<proteinExistence type="predicted"/>
<reference evidence="2" key="1">
    <citation type="journal article" date="2018" name="Chem. Sci.">
        <title>Self-resistance guided genome mining uncovers new topoisomerase inhibitors from myxobacteria.</title>
        <authorList>
            <person name="Panter F."/>
            <person name="Krug D."/>
            <person name="Baumann S."/>
            <person name="Muller R."/>
        </authorList>
    </citation>
    <scope>NUCLEOTIDE SEQUENCE</scope>
    <source>
        <strain evidence="2">And48</strain>
    </source>
</reference>
<sequence>MHSPNTNLVVQTANEKNRGISILASSLFRQLVAHGYTPSHVVNLTTELLDLLSTSLRSAASPAMEPVPIPVRTDSSDTGTTG</sequence>
<gene>
    <name evidence="2" type="primary">pcyI</name>
    <name evidence="3" type="ORF">HG543_24745</name>
</gene>
<accession>A0A346D7B6</accession>
<dbReference type="EMBL" id="JABBJJ010000119">
    <property type="protein sequence ID" value="NMO18042.1"/>
    <property type="molecule type" value="Genomic_DNA"/>
</dbReference>
<evidence type="ECO:0000256" key="1">
    <source>
        <dbReference type="SAM" id="MobiDB-lite"/>
    </source>
</evidence>
<evidence type="ECO:0000313" key="3">
    <source>
        <dbReference type="EMBL" id="NMO18042.1"/>
    </source>
</evidence>
<dbReference type="AlphaFoldDB" id="A0A346D7B6"/>
<evidence type="ECO:0000313" key="4">
    <source>
        <dbReference type="Proteomes" id="UP000518300"/>
    </source>
</evidence>
<dbReference type="EMBL" id="MH048639">
    <property type="protein sequence ID" value="AXM42931.1"/>
    <property type="molecule type" value="Genomic_DNA"/>
</dbReference>
<evidence type="ECO:0000313" key="2">
    <source>
        <dbReference type="EMBL" id="AXM42931.1"/>
    </source>
</evidence>
<protein>
    <submittedName>
        <fullName evidence="2">Uncharacterized protein</fullName>
    </submittedName>
</protein>
<reference evidence="3 4" key="2">
    <citation type="submission" date="2020-04" db="EMBL/GenBank/DDBJ databases">
        <title>Draft genome of Pyxidicoccus fallax type strain.</title>
        <authorList>
            <person name="Whitworth D.E."/>
        </authorList>
    </citation>
    <scope>NUCLEOTIDE SEQUENCE [LARGE SCALE GENOMIC DNA]</scope>
    <source>
        <strain evidence="3 4">DSM 14698</strain>
    </source>
</reference>
<dbReference type="Proteomes" id="UP000518300">
    <property type="component" value="Unassembled WGS sequence"/>
</dbReference>
<organism evidence="2">
    <name type="scientific">Pyxidicoccus fallax</name>
    <dbReference type="NCBI Taxonomy" id="394095"/>
    <lineage>
        <taxon>Bacteria</taxon>
        <taxon>Pseudomonadati</taxon>
        <taxon>Myxococcota</taxon>
        <taxon>Myxococcia</taxon>
        <taxon>Myxococcales</taxon>
        <taxon>Cystobacterineae</taxon>
        <taxon>Myxococcaceae</taxon>
        <taxon>Pyxidicoccus</taxon>
    </lineage>
</organism>
<keyword evidence="4" id="KW-1185">Reference proteome</keyword>
<feature type="region of interest" description="Disordered" evidence="1">
    <location>
        <begin position="62"/>
        <end position="82"/>
    </location>
</feature>
<dbReference type="RefSeq" id="WP_169347317.1">
    <property type="nucleotide sequence ID" value="NZ_JABBJJ010000119.1"/>
</dbReference>
<name>A0A346D7B6_9BACT</name>